<name>A0A6C0FED3_9ZZZZ</name>
<evidence type="ECO:0000313" key="1">
    <source>
        <dbReference type="EMBL" id="QHT37515.1"/>
    </source>
</evidence>
<dbReference type="AlphaFoldDB" id="A0A6C0FED3"/>
<protein>
    <submittedName>
        <fullName evidence="1">Uncharacterized protein</fullName>
    </submittedName>
</protein>
<sequence length="150" mass="18039">MLLCLKENQFNKNYILINNKIKNNVINNSYFYRIYYANDCFILNGVTIEFTLKNINIEKHFNKIKINFNKRDNLNTVENLLRVESELMNMFNTKKKILLLKEQLENDFIKIVNNYKNITKQSEIKLILKISGFWESTYDYGITFRCLNID</sequence>
<reference evidence="1" key="1">
    <citation type="journal article" date="2020" name="Nature">
        <title>Giant virus diversity and host interactions through global metagenomics.</title>
        <authorList>
            <person name="Schulz F."/>
            <person name="Roux S."/>
            <person name="Paez-Espino D."/>
            <person name="Jungbluth S."/>
            <person name="Walsh D.A."/>
            <person name="Denef V.J."/>
            <person name="McMahon K.D."/>
            <person name="Konstantinidis K.T."/>
            <person name="Eloe-Fadrosh E.A."/>
            <person name="Kyrpides N.C."/>
            <person name="Woyke T."/>
        </authorList>
    </citation>
    <scope>NUCLEOTIDE SEQUENCE</scope>
    <source>
        <strain evidence="1">GVMAG-S-ERX555997-44</strain>
    </source>
</reference>
<organism evidence="1">
    <name type="scientific">viral metagenome</name>
    <dbReference type="NCBI Taxonomy" id="1070528"/>
    <lineage>
        <taxon>unclassified sequences</taxon>
        <taxon>metagenomes</taxon>
        <taxon>organismal metagenomes</taxon>
    </lineage>
</organism>
<accession>A0A6C0FED3</accession>
<proteinExistence type="predicted"/>
<dbReference type="EMBL" id="MN738798">
    <property type="protein sequence ID" value="QHT37515.1"/>
    <property type="molecule type" value="Genomic_DNA"/>
</dbReference>